<keyword evidence="5" id="KW-0597">Phosphoprotein</keyword>
<feature type="domain" description="DDT" evidence="11">
    <location>
        <begin position="422"/>
        <end position="490"/>
    </location>
</feature>
<dbReference type="GO" id="GO:0005737">
    <property type="term" value="C:cytoplasm"/>
    <property type="evidence" value="ECO:0007669"/>
    <property type="project" value="UniProtKB-SubCell"/>
</dbReference>
<dbReference type="InterPro" id="IPR040221">
    <property type="entry name" value="CDCA7/CDA7L"/>
</dbReference>
<dbReference type="Proteomes" id="UP001187471">
    <property type="component" value="Unassembled WGS sequence"/>
</dbReference>
<dbReference type="GO" id="GO:0006355">
    <property type="term" value="P:regulation of DNA-templated transcription"/>
    <property type="evidence" value="ECO:0007669"/>
    <property type="project" value="InterPro"/>
</dbReference>
<feature type="compositionally biased region" description="Basic and acidic residues" evidence="10">
    <location>
        <begin position="184"/>
        <end position="196"/>
    </location>
</feature>
<evidence type="ECO:0000313" key="13">
    <source>
        <dbReference type="Proteomes" id="UP001187471"/>
    </source>
</evidence>
<dbReference type="Pfam" id="PF10497">
    <property type="entry name" value="zf-4CXXC_R1"/>
    <property type="match status" value="1"/>
</dbReference>
<dbReference type="AlphaFoldDB" id="A0AA88RW24"/>
<evidence type="ECO:0000256" key="10">
    <source>
        <dbReference type="SAM" id="MobiDB-lite"/>
    </source>
</evidence>
<evidence type="ECO:0000256" key="1">
    <source>
        <dbReference type="ARBA" id="ARBA00004123"/>
    </source>
</evidence>
<keyword evidence="7" id="KW-0805">Transcription regulation</keyword>
<keyword evidence="4" id="KW-1017">Isopeptide bond</keyword>
<keyword evidence="9" id="KW-0539">Nucleus</keyword>
<feature type="region of interest" description="Disordered" evidence="10">
    <location>
        <begin position="173"/>
        <end position="303"/>
    </location>
</feature>
<gene>
    <name evidence="12" type="ORF">RJ640_011056</name>
</gene>
<dbReference type="InterPro" id="IPR018866">
    <property type="entry name" value="Znf-4CXXC_R1"/>
</dbReference>
<keyword evidence="13" id="KW-1185">Reference proteome</keyword>
<dbReference type="PROSITE" id="PS50827">
    <property type="entry name" value="DDT"/>
    <property type="match status" value="1"/>
</dbReference>
<keyword evidence="6" id="KW-0832">Ubl conjugation</keyword>
<evidence type="ECO:0000259" key="11">
    <source>
        <dbReference type="PROSITE" id="PS50827"/>
    </source>
</evidence>
<sequence>MAVASSSGQKQKKNGSRTEEATSQQQPENGGPPAKRTRCQGVRVVHGRIYDSENGKTCHQCRQKTLDFVAACKNEKNNKMCTMKFCHTCLLNRYGEKAEEVEALDEWSCPRCRGICNCSICMKKNGHQPTGMLVRTAKATGFSSVSDLLHVKGRQNCHDKLTKEIGALLTASEKEGPIASPGKLGKENSFDGKMDTNIHPVSLASNTVKKKPKKMKRKGLKDIHNAPGNDLVFSKGAGPQPNEKKKPKKTKLEKLEEMQSGNKGNGASWERNGPRTDKKRTKKAKREECKEMHNGEGDDVPLLEEVSPKKPRVSNEIYNKEVGSNVKVDGSLQEEKGYKTGLSNKVFLDPSGNEKRKDRDVIAHKDVTVLYSQKNQHGELHKMAMQPCENRNSLNFESKDLDANPIPQGTELTAVAGIDLPLEDVGNALQFLEFCAAFGKILDVKKGKAELVLRELIDGRSRRSGLRAHHSIVVQFHIQLLSLIQEDSGTESPTLSPTHGKDSWLLALKNCIAESQCSVDSLPFDCLDRRAGGYDTLDFSMRLRLLNFLCDEILGTEKLRNWIDEQDSKAAEKAKEAKEKVIAAKDKEKHLRQKRLDEVAKAIIVKNGAPLSIQEHEAIVSQIKSEAAQAHTEMLELKGMIPKKKRSDAVRTEPVLLDTNGCAYWRLNSYSDGTDILLQDLGTDCKGGSVEKWFAYDHEQKEVIEKQISFRYALTLYLMLNSCFCIFD</sequence>
<evidence type="ECO:0000256" key="7">
    <source>
        <dbReference type="ARBA" id="ARBA00023015"/>
    </source>
</evidence>
<dbReference type="GO" id="GO:0005634">
    <property type="term" value="C:nucleus"/>
    <property type="evidence" value="ECO:0007669"/>
    <property type="project" value="UniProtKB-SubCell"/>
</dbReference>
<comment type="caution">
    <text evidence="12">The sequence shown here is derived from an EMBL/GenBank/DDBJ whole genome shotgun (WGS) entry which is preliminary data.</text>
</comment>
<proteinExistence type="predicted"/>
<dbReference type="InterPro" id="IPR018501">
    <property type="entry name" value="DDT_dom"/>
</dbReference>
<evidence type="ECO:0000256" key="6">
    <source>
        <dbReference type="ARBA" id="ARBA00022843"/>
    </source>
</evidence>
<dbReference type="SMART" id="SM00571">
    <property type="entry name" value="DDT"/>
    <property type="match status" value="1"/>
</dbReference>
<feature type="region of interest" description="Disordered" evidence="10">
    <location>
        <begin position="1"/>
        <end position="38"/>
    </location>
</feature>
<evidence type="ECO:0000256" key="2">
    <source>
        <dbReference type="ARBA" id="ARBA00004496"/>
    </source>
</evidence>
<dbReference type="PANTHER" id="PTHR31169:SF8">
    <property type="entry name" value="ZINC-FINGER DOMAIN OF MONOAMINE-OXIDASE A REPRESSOR R1 PROTEIN"/>
    <property type="match status" value="1"/>
</dbReference>
<evidence type="ECO:0000256" key="8">
    <source>
        <dbReference type="ARBA" id="ARBA00023163"/>
    </source>
</evidence>
<evidence type="ECO:0000313" key="12">
    <source>
        <dbReference type="EMBL" id="KAK2986831.1"/>
    </source>
</evidence>
<evidence type="ECO:0000256" key="5">
    <source>
        <dbReference type="ARBA" id="ARBA00022553"/>
    </source>
</evidence>
<comment type="subcellular location">
    <subcellularLocation>
        <location evidence="2">Cytoplasm</location>
    </subcellularLocation>
    <subcellularLocation>
        <location evidence="1">Nucleus</location>
    </subcellularLocation>
</comment>
<accession>A0AA88RW24</accession>
<keyword evidence="3" id="KW-0963">Cytoplasm</keyword>
<name>A0AA88RW24_9ASTE</name>
<evidence type="ECO:0000256" key="9">
    <source>
        <dbReference type="ARBA" id="ARBA00023242"/>
    </source>
</evidence>
<dbReference type="PANTHER" id="PTHR31169">
    <property type="entry name" value="OS05G0300700 PROTEIN"/>
    <property type="match status" value="1"/>
</dbReference>
<dbReference type="EMBL" id="JAVXUO010001034">
    <property type="protein sequence ID" value="KAK2986831.1"/>
    <property type="molecule type" value="Genomic_DNA"/>
</dbReference>
<feature type="compositionally biased region" description="Basic residues" evidence="10">
    <location>
        <begin position="208"/>
        <end position="219"/>
    </location>
</feature>
<keyword evidence="8" id="KW-0804">Transcription</keyword>
<organism evidence="12 13">
    <name type="scientific">Escallonia rubra</name>
    <dbReference type="NCBI Taxonomy" id="112253"/>
    <lineage>
        <taxon>Eukaryota</taxon>
        <taxon>Viridiplantae</taxon>
        <taxon>Streptophyta</taxon>
        <taxon>Embryophyta</taxon>
        <taxon>Tracheophyta</taxon>
        <taxon>Spermatophyta</taxon>
        <taxon>Magnoliopsida</taxon>
        <taxon>eudicotyledons</taxon>
        <taxon>Gunneridae</taxon>
        <taxon>Pentapetalae</taxon>
        <taxon>asterids</taxon>
        <taxon>campanulids</taxon>
        <taxon>Escalloniales</taxon>
        <taxon>Escalloniaceae</taxon>
        <taxon>Escallonia</taxon>
    </lineage>
</organism>
<feature type="compositionally biased region" description="Basic and acidic residues" evidence="10">
    <location>
        <begin position="285"/>
        <end position="296"/>
    </location>
</feature>
<evidence type="ECO:0000256" key="3">
    <source>
        <dbReference type="ARBA" id="ARBA00022490"/>
    </source>
</evidence>
<evidence type="ECO:0000256" key="4">
    <source>
        <dbReference type="ARBA" id="ARBA00022499"/>
    </source>
</evidence>
<reference evidence="12" key="1">
    <citation type="submission" date="2022-12" db="EMBL/GenBank/DDBJ databases">
        <title>Draft genome assemblies for two species of Escallonia (Escalloniales).</title>
        <authorList>
            <person name="Chanderbali A."/>
            <person name="Dervinis C."/>
            <person name="Anghel I."/>
            <person name="Soltis D."/>
            <person name="Soltis P."/>
            <person name="Zapata F."/>
        </authorList>
    </citation>
    <scope>NUCLEOTIDE SEQUENCE</scope>
    <source>
        <strain evidence="12">UCBG92.1500</strain>
        <tissue evidence="12">Leaf</tissue>
    </source>
</reference>
<protein>
    <recommendedName>
        <fullName evidence="11">DDT domain-containing protein</fullName>
    </recommendedName>
</protein>